<keyword evidence="4" id="KW-1185">Reference proteome</keyword>
<protein>
    <recommendedName>
        <fullName evidence="2">Reverse transcriptase Ty1/copia-type domain-containing protein</fullName>
    </recommendedName>
</protein>
<dbReference type="EnsemblPlants" id="AUR62030387-RA">
    <property type="protein sequence ID" value="AUR62030387-RA:cds"/>
    <property type="gene ID" value="AUR62030387"/>
</dbReference>
<feature type="compositionally biased region" description="Polar residues" evidence="1">
    <location>
        <begin position="176"/>
        <end position="195"/>
    </location>
</feature>
<reference evidence="3" key="2">
    <citation type="submission" date="2021-03" db="UniProtKB">
        <authorList>
            <consortium name="EnsemblPlants"/>
        </authorList>
    </citation>
    <scope>IDENTIFICATION</scope>
</reference>
<feature type="region of interest" description="Disordered" evidence="1">
    <location>
        <begin position="176"/>
        <end position="208"/>
    </location>
</feature>
<reference evidence="3" key="1">
    <citation type="journal article" date="2017" name="Nature">
        <title>The genome of Chenopodium quinoa.</title>
        <authorList>
            <person name="Jarvis D.E."/>
            <person name="Ho Y.S."/>
            <person name="Lightfoot D.J."/>
            <person name="Schmoeckel S.M."/>
            <person name="Li B."/>
            <person name="Borm T.J.A."/>
            <person name="Ohyanagi H."/>
            <person name="Mineta K."/>
            <person name="Michell C.T."/>
            <person name="Saber N."/>
            <person name="Kharbatia N.M."/>
            <person name="Rupper R.R."/>
            <person name="Sharp A.R."/>
            <person name="Dally N."/>
            <person name="Boughton B.A."/>
            <person name="Woo Y.H."/>
            <person name="Gao G."/>
            <person name="Schijlen E.G.W.M."/>
            <person name="Guo X."/>
            <person name="Momin A.A."/>
            <person name="Negrao S."/>
            <person name="Al-Babili S."/>
            <person name="Gehring C."/>
            <person name="Roessner U."/>
            <person name="Jung C."/>
            <person name="Murphy K."/>
            <person name="Arold S.T."/>
            <person name="Gojobori T."/>
            <person name="van der Linden C.G."/>
            <person name="van Loo E.N."/>
            <person name="Jellen E.N."/>
            <person name="Maughan P.J."/>
            <person name="Tester M."/>
        </authorList>
    </citation>
    <scope>NUCLEOTIDE SEQUENCE [LARGE SCALE GENOMIC DNA]</scope>
    <source>
        <strain evidence="3">cv. PI 614886</strain>
    </source>
</reference>
<feature type="compositionally biased region" description="Basic and acidic residues" evidence="1">
    <location>
        <begin position="1"/>
        <end position="12"/>
    </location>
</feature>
<organism evidence="3 4">
    <name type="scientific">Chenopodium quinoa</name>
    <name type="common">Quinoa</name>
    <dbReference type="NCBI Taxonomy" id="63459"/>
    <lineage>
        <taxon>Eukaryota</taxon>
        <taxon>Viridiplantae</taxon>
        <taxon>Streptophyta</taxon>
        <taxon>Embryophyta</taxon>
        <taxon>Tracheophyta</taxon>
        <taxon>Spermatophyta</taxon>
        <taxon>Magnoliopsida</taxon>
        <taxon>eudicotyledons</taxon>
        <taxon>Gunneridae</taxon>
        <taxon>Pentapetalae</taxon>
        <taxon>Caryophyllales</taxon>
        <taxon>Chenopodiaceae</taxon>
        <taxon>Chenopodioideae</taxon>
        <taxon>Atripliceae</taxon>
        <taxon>Chenopodium</taxon>
    </lineage>
</organism>
<feature type="region of interest" description="Disordered" evidence="1">
    <location>
        <begin position="421"/>
        <end position="442"/>
    </location>
</feature>
<evidence type="ECO:0000313" key="4">
    <source>
        <dbReference type="Proteomes" id="UP000596660"/>
    </source>
</evidence>
<name>A0A803MJE1_CHEQI</name>
<proteinExistence type="predicted"/>
<feature type="domain" description="Reverse transcriptase Ty1/copia-type" evidence="2">
    <location>
        <begin position="255"/>
        <end position="361"/>
    </location>
</feature>
<dbReference type="Pfam" id="PF07727">
    <property type="entry name" value="RVT_2"/>
    <property type="match status" value="1"/>
</dbReference>
<sequence>MAHSSVSEEWKRQFKKQGKKDEHEVVKKVISDGHSSQKLNHARFPVLDEDLISERGQALDRDYGGGTRLTINHLKSNVIQLNGDMHLHQFPSTLDSSTPAKSEALPQFSVWEDEEGEASDNRWIKKVWKRIKRNVKKDRHKIESYETNQKESTFIDEDYVPDSTMQEYTIISTPQQEEQTVQGSTSQSNDIQQPSCPTPTLRRSTRPHVPNRKYMNYLLLTDDGEPEDYYEASQTRDASKWGLAMKDEMQSLISNQTWELTELPIGKKALHNKWIYRAKKEHDDSKRYKARLVVKGFQQKEGVDYNEIFTPVVKLNTIRTVLSIVAIKDLYLEQLDVKTAFLHGDLDEEIYMHQPKGSDMNDIIKLKHQLSKEFDMKDLGPAKKILGMQITRDKQRSTLQLSQSEYIKRVLQRFNMGDAKPITSEPYQCNGSRQRESKKEESKQKWSRTFYSKVEDKKPQDLIILQASFPVVDEKLIEERRRAPPTFLFGHLLYDEAFDICNTSPMIFL</sequence>
<dbReference type="InterPro" id="IPR013103">
    <property type="entry name" value="RVT_2"/>
</dbReference>
<accession>A0A803MJE1</accession>
<dbReference type="Proteomes" id="UP000596660">
    <property type="component" value="Unplaced"/>
</dbReference>
<dbReference type="AlphaFoldDB" id="A0A803MJE1"/>
<feature type="compositionally biased region" description="Basic and acidic residues" evidence="1">
    <location>
        <begin position="433"/>
        <end position="442"/>
    </location>
</feature>
<dbReference type="Gramene" id="AUR62030387-RA">
    <property type="protein sequence ID" value="AUR62030387-RA:cds"/>
    <property type="gene ID" value="AUR62030387"/>
</dbReference>
<feature type="region of interest" description="Disordered" evidence="1">
    <location>
        <begin position="1"/>
        <end position="23"/>
    </location>
</feature>
<evidence type="ECO:0000259" key="2">
    <source>
        <dbReference type="Pfam" id="PF07727"/>
    </source>
</evidence>
<evidence type="ECO:0000313" key="3">
    <source>
        <dbReference type="EnsemblPlants" id="AUR62030387-RA:cds"/>
    </source>
</evidence>
<evidence type="ECO:0000256" key="1">
    <source>
        <dbReference type="SAM" id="MobiDB-lite"/>
    </source>
</evidence>